<dbReference type="InterPro" id="IPR005614">
    <property type="entry name" value="NrfD-like"/>
</dbReference>
<accession>A0ABS5SA17</accession>
<dbReference type="PANTHER" id="PTHR43044:SF2">
    <property type="entry name" value="POLYSULPHIDE REDUCTASE NRFD"/>
    <property type="match status" value="1"/>
</dbReference>
<feature type="transmembrane region" description="Helical" evidence="7">
    <location>
        <begin position="355"/>
        <end position="373"/>
    </location>
</feature>
<keyword evidence="3" id="KW-1003">Cell membrane</keyword>
<evidence type="ECO:0000256" key="3">
    <source>
        <dbReference type="ARBA" id="ARBA00022475"/>
    </source>
</evidence>
<feature type="transmembrane region" description="Helical" evidence="7">
    <location>
        <begin position="312"/>
        <end position="335"/>
    </location>
</feature>
<evidence type="ECO:0000313" key="9">
    <source>
        <dbReference type="Proteomes" id="UP000756860"/>
    </source>
</evidence>
<comment type="caution">
    <text evidence="8">The sequence shown here is derived from an EMBL/GenBank/DDBJ whole genome shotgun (WGS) entry which is preliminary data.</text>
</comment>
<feature type="transmembrane region" description="Helical" evidence="7">
    <location>
        <begin position="160"/>
        <end position="183"/>
    </location>
</feature>
<comment type="subcellular location">
    <subcellularLocation>
        <location evidence="1">Cell membrane</location>
        <topology evidence="1">Multi-pass membrane protein</topology>
    </subcellularLocation>
</comment>
<keyword evidence="4 7" id="KW-0812">Transmembrane</keyword>
<evidence type="ECO:0000313" key="8">
    <source>
        <dbReference type="EMBL" id="MBT0651436.1"/>
    </source>
</evidence>
<comment type="similarity">
    <text evidence="2">Belongs to the NrfD family.</text>
</comment>
<sequence>MLDKALKGSGRYWGWIAFLLALIAVGFTCYLRQLAYGLGITGLSRDVSWGIYIAQFTFFVGVAASAVMVVLPYYLHNVQQFARITILGELLAVAAVTMCMLFIFVDMGQPARVLNVLLYPTPHSMMFWDMISLTGYLLLNGVIAWVMLSAEQKGRPAPSWIKPVIILSIPWAISIHTVTAFLYNGLPGRPLWFTAILAPRFLASAFASGPALLILLCLALRRLTSFDAGQEAIRRLGVIVAYAMTVNVFFLFLELFTALYSGMPDHAEPFEYLFFGLDGKNGLVPVMWLSVVLALASLLALLVPRFRRNERVLALASLAVFLSLWLEKGMGLIVAGFVPSPLRAVTSYAPTAPEWGIVAGVWGIGALLLTIFYKITVSLREAN</sequence>
<protein>
    <submittedName>
        <fullName evidence="8">Polysulfide reductase NrfD</fullName>
    </submittedName>
</protein>
<proteinExistence type="inferred from homology"/>
<gene>
    <name evidence="8" type="primary">nrfD</name>
    <name evidence="8" type="ORF">KI810_00070</name>
</gene>
<dbReference type="InterPro" id="IPR054823">
    <property type="entry name" value="DsrP-like"/>
</dbReference>
<evidence type="ECO:0000256" key="6">
    <source>
        <dbReference type="ARBA" id="ARBA00023136"/>
    </source>
</evidence>
<feature type="transmembrane region" description="Helical" evidence="7">
    <location>
        <begin position="195"/>
        <end position="218"/>
    </location>
</feature>
<dbReference type="RefSeq" id="WP_214173454.1">
    <property type="nucleotide sequence ID" value="NZ_JAHCVK010000001.1"/>
</dbReference>
<feature type="transmembrane region" description="Helical" evidence="7">
    <location>
        <begin position="12"/>
        <end position="31"/>
    </location>
</feature>
<feature type="transmembrane region" description="Helical" evidence="7">
    <location>
        <begin position="239"/>
        <end position="263"/>
    </location>
</feature>
<reference evidence="8 9" key="1">
    <citation type="submission" date="2021-05" db="EMBL/GenBank/DDBJ databases">
        <title>The draft genome of Geobacter luticola JCM 17780.</title>
        <authorList>
            <person name="Xu Z."/>
            <person name="Masuda Y."/>
            <person name="Itoh H."/>
            <person name="Senoo K."/>
        </authorList>
    </citation>
    <scope>NUCLEOTIDE SEQUENCE [LARGE SCALE GENOMIC DNA]</scope>
    <source>
        <strain evidence="8 9">JCM 17780</strain>
    </source>
</reference>
<feature type="transmembrane region" description="Helical" evidence="7">
    <location>
        <begin position="86"/>
        <end position="105"/>
    </location>
</feature>
<dbReference type="PANTHER" id="PTHR43044">
    <property type="match status" value="1"/>
</dbReference>
<evidence type="ECO:0000256" key="2">
    <source>
        <dbReference type="ARBA" id="ARBA00008929"/>
    </source>
</evidence>
<feature type="transmembrane region" description="Helical" evidence="7">
    <location>
        <begin position="51"/>
        <end position="74"/>
    </location>
</feature>
<dbReference type="Proteomes" id="UP000756860">
    <property type="component" value="Unassembled WGS sequence"/>
</dbReference>
<dbReference type="Gene3D" id="1.20.1630.10">
    <property type="entry name" value="Formate dehydrogenase/DMSO reductase domain"/>
    <property type="match status" value="1"/>
</dbReference>
<keyword evidence="6 7" id="KW-0472">Membrane</keyword>
<evidence type="ECO:0000256" key="1">
    <source>
        <dbReference type="ARBA" id="ARBA00004651"/>
    </source>
</evidence>
<evidence type="ECO:0000256" key="7">
    <source>
        <dbReference type="SAM" id="Phobius"/>
    </source>
</evidence>
<name>A0ABS5SA17_9BACT</name>
<dbReference type="EMBL" id="JAHCVK010000001">
    <property type="protein sequence ID" value="MBT0651436.1"/>
    <property type="molecule type" value="Genomic_DNA"/>
</dbReference>
<feature type="transmembrane region" description="Helical" evidence="7">
    <location>
        <begin position="125"/>
        <end position="148"/>
    </location>
</feature>
<dbReference type="Pfam" id="PF03916">
    <property type="entry name" value="NrfD"/>
    <property type="match status" value="1"/>
</dbReference>
<evidence type="ECO:0000256" key="5">
    <source>
        <dbReference type="ARBA" id="ARBA00022989"/>
    </source>
</evidence>
<organism evidence="8 9">
    <name type="scientific">Geomobilimonas luticola</name>
    <dbReference type="NCBI Taxonomy" id="1114878"/>
    <lineage>
        <taxon>Bacteria</taxon>
        <taxon>Pseudomonadati</taxon>
        <taxon>Thermodesulfobacteriota</taxon>
        <taxon>Desulfuromonadia</taxon>
        <taxon>Geobacterales</taxon>
        <taxon>Geobacteraceae</taxon>
        <taxon>Geomobilimonas</taxon>
    </lineage>
</organism>
<dbReference type="NCBIfam" id="NF045798">
    <property type="entry name" value="DsrP"/>
    <property type="match status" value="1"/>
</dbReference>
<evidence type="ECO:0000256" key="4">
    <source>
        <dbReference type="ARBA" id="ARBA00022692"/>
    </source>
</evidence>
<feature type="transmembrane region" description="Helical" evidence="7">
    <location>
        <begin position="283"/>
        <end position="303"/>
    </location>
</feature>
<keyword evidence="5 7" id="KW-1133">Transmembrane helix</keyword>
<keyword evidence="9" id="KW-1185">Reference proteome</keyword>